<evidence type="ECO:0000313" key="3">
    <source>
        <dbReference type="Proteomes" id="UP000658320"/>
    </source>
</evidence>
<gene>
    <name evidence="2" type="ORF">GCM10010251_72680</name>
</gene>
<protein>
    <submittedName>
        <fullName evidence="2">Uncharacterized protein</fullName>
    </submittedName>
</protein>
<accession>A0A918KY51</accession>
<dbReference type="Proteomes" id="UP000658320">
    <property type="component" value="Unassembled WGS sequence"/>
</dbReference>
<name>A0A918KY51_9ACTN</name>
<dbReference type="InterPro" id="IPR029058">
    <property type="entry name" value="AB_hydrolase_fold"/>
</dbReference>
<reference evidence="2" key="2">
    <citation type="submission" date="2020-09" db="EMBL/GenBank/DDBJ databases">
        <authorList>
            <person name="Sun Q."/>
            <person name="Ohkuma M."/>
        </authorList>
    </citation>
    <scope>NUCLEOTIDE SEQUENCE</scope>
    <source>
        <strain evidence="2">JCM 4346</strain>
    </source>
</reference>
<comment type="caution">
    <text evidence="2">The sequence shown here is derived from an EMBL/GenBank/DDBJ whole genome shotgun (WGS) entry which is preliminary data.</text>
</comment>
<reference evidence="2" key="1">
    <citation type="journal article" date="2014" name="Int. J. Syst. Evol. Microbiol.">
        <title>Complete genome sequence of Corynebacterium casei LMG S-19264T (=DSM 44701T), isolated from a smear-ripened cheese.</title>
        <authorList>
            <consortium name="US DOE Joint Genome Institute (JGI-PGF)"/>
            <person name="Walter F."/>
            <person name="Albersmeier A."/>
            <person name="Kalinowski J."/>
            <person name="Ruckert C."/>
        </authorList>
    </citation>
    <scope>NUCLEOTIDE SEQUENCE</scope>
    <source>
        <strain evidence="2">JCM 4346</strain>
    </source>
</reference>
<feature type="region of interest" description="Disordered" evidence="1">
    <location>
        <begin position="1"/>
        <end position="25"/>
    </location>
</feature>
<evidence type="ECO:0000256" key="1">
    <source>
        <dbReference type="SAM" id="MobiDB-lite"/>
    </source>
</evidence>
<proteinExistence type="predicted"/>
<organism evidence="2 3">
    <name type="scientific">Streptomyces aurantiogriseus</name>
    <dbReference type="NCBI Taxonomy" id="66870"/>
    <lineage>
        <taxon>Bacteria</taxon>
        <taxon>Bacillati</taxon>
        <taxon>Actinomycetota</taxon>
        <taxon>Actinomycetes</taxon>
        <taxon>Kitasatosporales</taxon>
        <taxon>Streptomycetaceae</taxon>
        <taxon>Streptomyces</taxon>
    </lineage>
</organism>
<dbReference type="EMBL" id="BMSX01000021">
    <property type="protein sequence ID" value="GGR45112.1"/>
    <property type="molecule type" value="Genomic_DNA"/>
</dbReference>
<sequence length="178" mass="18322">MLPEGREQIGVRDADGGGRGRRGADSSLVFDPAAYTEQTIGIKDTTGAAHSVTYRFFKVASYVAKPVNAVYQSLNVSVPVSIDGTAVDASEAPILLANSVGGYSPSTVANNTGIIASGMGGNTSRQALALAAGYVVVEPGARGRTLVDADGVYYGTAPAAIVDLRAASSFRRWPGRGR</sequence>
<dbReference type="RefSeq" id="WP_373312191.1">
    <property type="nucleotide sequence ID" value="NZ_BMSX01000021.1"/>
</dbReference>
<dbReference type="AlphaFoldDB" id="A0A918KY51"/>
<dbReference type="Gene3D" id="3.40.50.1820">
    <property type="entry name" value="alpha/beta hydrolase"/>
    <property type="match status" value="1"/>
</dbReference>
<keyword evidence="3" id="KW-1185">Reference proteome</keyword>
<feature type="compositionally biased region" description="Basic and acidic residues" evidence="1">
    <location>
        <begin position="1"/>
        <end position="24"/>
    </location>
</feature>
<evidence type="ECO:0000313" key="2">
    <source>
        <dbReference type="EMBL" id="GGR45112.1"/>
    </source>
</evidence>